<dbReference type="EMBL" id="BMXN01000005">
    <property type="protein sequence ID" value="GGW22539.1"/>
    <property type="molecule type" value="Genomic_DNA"/>
</dbReference>
<evidence type="ECO:0000256" key="4">
    <source>
        <dbReference type="PIRSR" id="PIRSR617453-50"/>
    </source>
</evidence>
<proteinExistence type="inferred from homology"/>
<comment type="similarity">
    <text evidence="1 3">Belongs to the GcvH family.</text>
</comment>
<feature type="domain" description="Lipoyl-binding" evidence="5">
    <location>
        <begin position="37"/>
        <end position="119"/>
    </location>
</feature>
<comment type="function">
    <text evidence="3">The glycine cleavage system catalyzes the degradation of glycine. The H protein shuttles the methylamine group of glycine from the P protein to the T protein.</text>
</comment>
<dbReference type="PROSITE" id="PS00189">
    <property type="entry name" value="LIPOYL"/>
    <property type="match status" value="1"/>
</dbReference>
<dbReference type="NCBIfam" id="NF002270">
    <property type="entry name" value="PRK01202.1"/>
    <property type="match status" value="1"/>
</dbReference>
<dbReference type="InterPro" id="IPR017453">
    <property type="entry name" value="GCV_H_sub"/>
</dbReference>
<reference evidence="7" key="1">
    <citation type="journal article" date="2019" name="Int. J. Syst. Evol. Microbiol.">
        <title>The Global Catalogue of Microorganisms (GCM) 10K type strain sequencing project: providing services to taxonomists for standard genome sequencing and annotation.</title>
        <authorList>
            <consortium name="The Broad Institute Genomics Platform"/>
            <consortium name="The Broad Institute Genome Sequencing Center for Infectious Disease"/>
            <person name="Wu L."/>
            <person name="Ma J."/>
        </authorList>
    </citation>
    <scope>NUCLEOTIDE SEQUENCE [LARGE SCALE GENOMIC DNA]</scope>
    <source>
        <strain evidence="7">KCTC 22154</strain>
    </source>
</reference>
<gene>
    <name evidence="3 6" type="primary">gcvH</name>
    <name evidence="6" type="ORF">GCM10007157_11590</name>
</gene>
<dbReference type="InterPro" id="IPR002930">
    <property type="entry name" value="GCV_H"/>
</dbReference>
<dbReference type="InterPro" id="IPR033753">
    <property type="entry name" value="GCV_H/Fam206"/>
</dbReference>
<dbReference type="InterPro" id="IPR011053">
    <property type="entry name" value="Single_hybrid_motif"/>
</dbReference>
<dbReference type="HAMAP" id="MF_00272">
    <property type="entry name" value="GcvH"/>
    <property type="match status" value="1"/>
</dbReference>
<dbReference type="GO" id="GO:0005960">
    <property type="term" value="C:glycine cleavage complex"/>
    <property type="evidence" value="ECO:0007669"/>
    <property type="project" value="InterPro"/>
</dbReference>
<dbReference type="NCBIfam" id="TIGR00527">
    <property type="entry name" value="gcvH"/>
    <property type="match status" value="1"/>
</dbReference>
<sequence>MLSFTPLFNKGTFMSNLPANLRYAASHEWVLDHQDGTVTVGITDHAQQALGDVVFVELPEVGQSLSKGKEFGVIESVKAASDLYSPVDGEVIEVNEALEDAPETVNEAPYEGGWIMKVRVDGQALEGLLDADAYQASLSTDD</sequence>
<comment type="subunit">
    <text evidence="3">The glycine cleavage system is composed of four proteins: P, T, L and H.</text>
</comment>
<dbReference type="PANTHER" id="PTHR11715:SF3">
    <property type="entry name" value="GLYCINE CLEAVAGE SYSTEM H PROTEIN-RELATED"/>
    <property type="match status" value="1"/>
</dbReference>
<organism evidence="6 7">
    <name type="scientific">Vreelandella hamiltonii</name>
    <dbReference type="NCBI Taxonomy" id="502829"/>
    <lineage>
        <taxon>Bacteria</taxon>
        <taxon>Pseudomonadati</taxon>
        <taxon>Pseudomonadota</taxon>
        <taxon>Gammaproteobacteria</taxon>
        <taxon>Oceanospirillales</taxon>
        <taxon>Halomonadaceae</taxon>
        <taxon>Vreelandella</taxon>
    </lineage>
</organism>
<dbReference type="InterPro" id="IPR000089">
    <property type="entry name" value="Biotin_lipoyl"/>
</dbReference>
<dbReference type="InterPro" id="IPR003016">
    <property type="entry name" value="2-oxoA_DH_lipoyl-BS"/>
</dbReference>
<dbReference type="SUPFAM" id="SSF51230">
    <property type="entry name" value="Single hybrid motif"/>
    <property type="match status" value="1"/>
</dbReference>
<evidence type="ECO:0000256" key="3">
    <source>
        <dbReference type="HAMAP-Rule" id="MF_00272"/>
    </source>
</evidence>
<evidence type="ECO:0000259" key="5">
    <source>
        <dbReference type="PROSITE" id="PS50968"/>
    </source>
</evidence>
<accession>A0A8H9I0Z9</accession>
<dbReference type="GO" id="GO:0005829">
    <property type="term" value="C:cytosol"/>
    <property type="evidence" value="ECO:0007669"/>
    <property type="project" value="TreeGrafter"/>
</dbReference>
<evidence type="ECO:0000313" key="7">
    <source>
        <dbReference type="Proteomes" id="UP000623776"/>
    </source>
</evidence>
<evidence type="ECO:0000313" key="6">
    <source>
        <dbReference type="EMBL" id="GGW22539.1"/>
    </source>
</evidence>
<dbReference type="GO" id="GO:0009249">
    <property type="term" value="P:protein lipoylation"/>
    <property type="evidence" value="ECO:0007669"/>
    <property type="project" value="TreeGrafter"/>
</dbReference>
<evidence type="ECO:0000256" key="1">
    <source>
        <dbReference type="ARBA" id="ARBA00009249"/>
    </source>
</evidence>
<feature type="modified residue" description="N6-lipoyllysine" evidence="3 4">
    <location>
        <position position="78"/>
    </location>
</feature>
<keyword evidence="7" id="KW-1185">Reference proteome</keyword>
<name>A0A8H9I0Z9_9GAMM</name>
<dbReference type="GO" id="GO:0019464">
    <property type="term" value="P:glycine decarboxylation via glycine cleavage system"/>
    <property type="evidence" value="ECO:0007669"/>
    <property type="project" value="UniProtKB-UniRule"/>
</dbReference>
<dbReference type="Pfam" id="PF01597">
    <property type="entry name" value="GCV_H"/>
    <property type="match status" value="1"/>
</dbReference>
<dbReference type="Proteomes" id="UP000623776">
    <property type="component" value="Unassembled WGS sequence"/>
</dbReference>
<dbReference type="CDD" id="cd06848">
    <property type="entry name" value="GCS_H"/>
    <property type="match status" value="1"/>
</dbReference>
<dbReference type="PANTHER" id="PTHR11715">
    <property type="entry name" value="GLYCINE CLEAVAGE SYSTEM H PROTEIN"/>
    <property type="match status" value="1"/>
</dbReference>
<evidence type="ECO:0000256" key="2">
    <source>
        <dbReference type="ARBA" id="ARBA00022823"/>
    </source>
</evidence>
<protein>
    <recommendedName>
        <fullName evidence="3">Glycine cleavage system H protein</fullName>
    </recommendedName>
</protein>
<dbReference type="PROSITE" id="PS50968">
    <property type="entry name" value="BIOTINYL_LIPOYL"/>
    <property type="match status" value="1"/>
</dbReference>
<comment type="cofactor">
    <cofactor evidence="3">
        <name>(R)-lipoate</name>
        <dbReference type="ChEBI" id="CHEBI:83088"/>
    </cofactor>
    <text evidence="3">Binds 1 lipoyl cofactor covalently.</text>
</comment>
<keyword evidence="2 3" id="KW-0450">Lipoyl</keyword>
<dbReference type="AlphaFoldDB" id="A0A8H9I0Z9"/>
<dbReference type="Gene3D" id="2.40.50.100">
    <property type="match status" value="1"/>
</dbReference>
<comment type="caution">
    <text evidence="6">The sequence shown here is derived from an EMBL/GenBank/DDBJ whole genome shotgun (WGS) entry which is preliminary data.</text>
</comment>